<dbReference type="EMBL" id="PQXK01000002">
    <property type="protein sequence ID" value="TGO43372.1"/>
    <property type="molecule type" value="Genomic_DNA"/>
</dbReference>
<evidence type="ECO:0000313" key="2">
    <source>
        <dbReference type="EMBL" id="TGO43372.1"/>
    </source>
</evidence>
<feature type="compositionally biased region" description="Polar residues" evidence="1">
    <location>
        <begin position="390"/>
        <end position="403"/>
    </location>
</feature>
<feature type="compositionally biased region" description="Basic and acidic residues" evidence="1">
    <location>
        <begin position="65"/>
        <end position="79"/>
    </location>
</feature>
<keyword evidence="3" id="KW-1185">Reference proteome</keyword>
<feature type="compositionally biased region" description="Low complexity" evidence="1">
    <location>
        <begin position="116"/>
        <end position="138"/>
    </location>
</feature>
<feature type="region of interest" description="Disordered" evidence="1">
    <location>
        <begin position="193"/>
        <end position="219"/>
    </location>
</feature>
<comment type="caution">
    <text evidence="2">The sequence shown here is derived from an EMBL/GenBank/DDBJ whole genome shotgun (WGS) entry which is preliminary data.</text>
</comment>
<evidence type="ECO:0000313" key="3">
    <source>
        <dbReference type="Proteomes" id="UP000297814"/>
    </source>
</evidence>
<feature type="compositionally biased region" description="Polar residues" evidence="1">
    <location>
        <begin position="198"/>
        <end position="215"/>
    </location>
</feature>
<evidence type="ECO:0000256" key="1">
    <source>
        <dbReference type="SAM" id="MobiDB-lite"/>
    </source>
</evidence>
<gene>
    <name evidence="2" type="ORF">BHYA_0002g01770</name>
</gene>
<dbReference type="AlphaFoldDB" id="A0A4Z1H7E4"/>
<proteinExistence type="predicted"/>
<feature type="region of interest" description="Disordered" evidence="1">
    <location>
        <begin position="1"/>
        <end position="152"/>
    </location>
</feature>
<sequence>MTSHMPMGTARQPFAPLNSSRLQNITSIKNRQNALSPNSTSPKRKATSFESDDDSENVDPIFFESPKRSKAVEETKDTYSKPTSYFLTKAPPSPTESSLTSPLKPIKSTTQRKILQTRTQTPKATTTAPKSTPLTAPAGRSPTRKRVGILNNHRRASGSIIRVDPPKFSTSKPSGLSFSIDAALSGTIPSYGARQRQRQALSSKGTKAQTSQKEIPSSIRAPEGKSSWFFQIHEDTEEEHATNLMEHSTGILDISSDEETLTRLRDERGKENVPPLDDISQTRTSLTAFASSSSSMSMSRKDDMEIREMKMRIKMQQKKRREMEEGAIDVDRSPLGEMRKEDFYAEGCDEKSVFIILPDPEPEVSVEEEEEAEKETEAPLEQEEQIPEPRTTTSLPEPVSTTYAPGKGKGKGKGKEIDIEFLMQKKVVEPMEKPEADFVLWESGSAKDENE</sequence>
<organism evidence="2 3">
    <name type="scientific">Botrytis hyacinthi</name>
    <dbReference type="NCBI Taxonomy" id="278943"/>
    <lineage>
        <taxon>Eukaryota</taxon>
        <taxon>Fungi</taxon>
        <taxon>Dikarya</taxon>
        <taxon>Ascomycota</taxon>
        <taxon>Pezizomycotina</taxon>
        <taxon>Leotiomycetes</taxon>
        <taxon>Helotiales</taxon>
        <taxon>Sclerotiniaceae</taxon>
        <taxon>Botrytis</taxon>
    </lineage>
</organism>
<feature type="region of interest" description="Disordered" evidence="1">
    <location>
        <begin position="358"/>
        <end position="415"/>
    </location>
</feature>
<reference evidence="2 3" key="1">
    <citation type="submission" date="2017-12" db="EMBL/GenBank/DDBJ databases">
        <title>Comparative genomics of Botrytis spp.</title>
        <authorList>
            <person name="Valero-Jimenez C.A."/>
            <person name="Tapia P."/>
            <person name="Veloso J."/>
            <person name="Silva-Moreno E."/>
            <person name="Staats M."/>
            <person name="Valdes J.H."/>
            <person name="Van Kan J.A.L."/>
        </authorList>
    </citation>
    <scope>NUCLEOTIDE SEQUENCE [LARGE SCALE GENOMIC DNA]</scope>
    <source>
        <strain evidence="2 3">Bh0001</strain>
    </source>
</reference>
<name>A0A4Z1H7E4_9HELO</name>
<protein>
    <submittedName>
        <fullName evidence="2">Uncharacterized protein</fullName>
    </submittedName>
</protein>
<feature type="compositionally biased region" description="Acidic residues" evidence="1">
    <location>
        <begin position="360"/>
        <end position="386"/>
    </location>
</feature>
<feature type="compositionally biased region" description="Polar residues" evidence="1">
    <location>
        <begin position="17"/>
        <end position="41"/>
    </location>
</feature>
<feature type="compositionally biased region" description="Basic residues" evidence="1">
    <location>
        <begin position="142"/>
        <end position="152"/>
    </location>
</feature>
<dbReference type="Proteomes" id="UP000297814">
    <property type="component" value="Unassembled WGS sequence"/>
</dbReference>
<accession>A0A4Z1H7E4</accession>